<keyword evidence="3" id="KW-0813">Transport</keyword>
<evidence type="ECO:0000256" key="7">
    <source>
        <dbReference type="ARBA" id="ARBA00023136"/>
    </source>
</evidence>
<feature type="transmembrane region" description="Helical" evidence="8">
    <location>
        <begin position="41"/>
        <end position="59"/>
    </location>
</feature>
<gene>
    <name evidence="9" type="ORF">BK816_05285</name>
</gene>
<evidence type="ECO:0008006" key="11">
    <source>
        <dbReference type="Google" id="ProtNLM"/>
    </source>
</evidence>
<proteinExistence type="inferred from homology"/>
<feature type="transmembrane region" description="Helical" evidence="8">
    <location>
        <begin position="245"/>
        <end position="266"/>
    </location>
</feature>
<sequence length="405" mass="44089">MSKPRGKALRQAAAKQRRKTRPLVSLGNYAPHWLARAGIDAWLLIGITIVLWGALMFLVKIQEVFFAVFLGLIITAILNPIVTFLSRFLPRLLATFITLIGALALVVGMFTYVISSVAGTWPVLVAQFGHGINQIVVWADRPSVNRFIKIDDVEKWLATKQSEVLHYLSENTGSIANQIMTNAANVTIIMTVLVLAIFVSIFTLYSGQKMWEWCLNQLPREHRFKTHLAASVGWNTFSGYARGTMIIASTDAFMVFIFLSILGVPLAAPSSVLVLIGAFIPLIGAPIAMFVAMIVALATKGWITALIVGIGIFAIGQLEGHVLQPLIMAHQVSLHPMVVGIAVAAGTFLGGLLGAVIAVPVIAVIWAVYAQLHEMDPPMINALPTVKEMLNRTGWHKGEEAPKEL</sequence>
<dbReference type="InterPro" id="IPR002549">
    <property type="entry name" value="AI-2E-like"/>
</dbReference>
<feature type="transmembrane region" description="Helical" evidence="8">
    <location>
        <begin position="272"/>
        <end position="295"/>
    </location>
</feature>
<dbReference type="KEGG" id="avu:BK816_05285"/>
<organism evidence="9 10">
    <name type="scientific">Boudabousia tangfeifanii</name>
    <dbReference type="NCBI Taxonomy" id="1912795"/>
    <lineage>
        <taxon>Bacteria</taxon>
        <taxon>Bacillati</taxon>
        <taxon>Actinomycetota</taxon>
        <taxon>Actinomycetes</taxon>
        <taxon>Actinomycetales</taxon>
        <taxon>Actinomycetaceae</taxon>
        <taxon>Boudabousia</taxon>
    </lineage>
</organism>
<evidence type="ECO:0000313" key="9">
    <source>
        <dbReference type="EMBL" id="AOZ72777.1"/>
    </source>
</evidence>
<keyword evidence="7 8" id="KW-0472">Membrane</keyword>
<dbReference type="GO" id="GO:0055085">
    <property type="term" value="P:transmembrane transport"/>
    <property type="evidence" value="ECO:0007669"/>
    <property type="project" value="TreeGrafter"/>
</dbReference>
<comment type="subcellular location">
    <subcellularLocation>
        <location evidence="1">Cell membrane</location>
        <topology evidence="1">Multi-pass membrane protein</topology>
    </subcellularLocation>
</comment>
<evidence type="ECO:0000256" key="5">
    <source>
        <dbReference type="ARBA" id="ARBA00022692"/>
    </source>
</evidence>
<feature type="transmembrane region" description="Helical" evidence="8">
    <location>
        <begin position="338"/>
        <end position="369"/>
    </location>
</feature>
<evidence type="ECO:0000256" key="6">
    <source>
        <dbReference type="ARBA" id="ARBA00022989"/>
    </source>
</evidence>
<dbReference type="EMBL" id="CP017812">
    <property type="protein sequence ID" value="AOZ72777.1"/>
    <property type="molecule type" value="Genomic_DNA"/>
</dbReference>
<feature type="transmembrane region" description="Helical" evidence="8">
    <location>
        <begin position="65"/>
        <end position="85"/>
    </location>
</feature>
<dbReference type="Pfam" id="PF01594">
    <property type="entry name" value="AI-2E_transport"/>
    <property type="match status" value="1"/>
</dbReference>
<dbReference type="RefSeq" id="WP_071164243.1">
    <property type="nucleotide sequence ID" value="NZ_CP017812.1"/>
</dbReference>
<accession>A0A1D9MKE0</accession>
<dbReference type="PANTHER" id="PTHR21716:SF53">
    <property type="entry name" value="PERMEASE PERM-RELATED"/>
    <property type="match status" value="1"/>
</dbReference>
<keyword evidence="6 8" id="KW-1133">Transmembrane helix</keyword>
<evidence type="ECO:0000313" key="10">
    <source>
        <dbReference type="Proteomes" id="UP000176288"/>
    </source>
</evidence>
<feature type="transmembrane region" description="Helical" evidence="8">
    <location>
        <begin position="302"/>
        <end position="318"/>
    </location>
</feature>
<keyword evidence="5 8" id="KW-0812">Transmembrane</keyword>
<keyword evidence="10" id="KW-1185">Reference proteome</keyword>
<dbReference type="OrthoDB" id="9784366at2"/>
<protein>
    <recommendedName>
        <fullName evidence="11">AI-2E family transporter</fullName>
    </recommendedName>
</protein>
<dbReference type="GO" id="GO:0005886">
    <property type="term" value="C:plasma membrane"/>
    <property type="evidence" value="ECO:0007669"/>
    <property type="project" value="UniProtKB-SubCell"/>
</dbReference>
<feature type="transmembrane region" description="Helical" evidence="8">
    <location>
        <begin position="183"/>
        <end position="205"/>
    </location>
</feature>
<evidence type="ECO:0000256" key="8">
    <source>
        <dbReference type="SAM" id="Phobius"/>
    </source>
</evidence>
<dbReference type="Proteomes" id="UP000176288">
    <property type="component" value="Chromosome"/>
</dbReference>
<feature type="transmembrane region" description="Helical" evidence="8">
    <location>
        <begin position="92"/>
        <end position="114"/>
    </location>
</feature>
<evidence type="ECO:0000256" key="3">
    <source>
        <dbReference type="ARBA" id="ARBA00022448"/>
    </source>
</evidence>
<dbReference type="AlphaFoldDB" id="A0A1D9MKE0"/>
<evidence type="ECO:0000256" key="1">
    <source>
        <dbReference type="ARBA" id="ARBA00004651"/>
    </source>
</evidence>
<comment type="similarity">
    <text evidence="2">Belongs to the autoinducer-2 exporter (AI-2E) (TC 2.A.86) family.</text>
</comment>
<evidence type="ECO:0000256" key="2">
    <source>
        <dbReference type="ARBA" id="ARBA00009773"/>
    </source>
</evidence>
<dbReference type="PANTHER" id="PTHR21716">
    <property type="entry name" value="TRANSMEMBRANE PROTEIN"/>
    <property type="match status" value="1"/>
</dbReference>
<name>A0A1D9MKE0_9ACTO</name>
<reference evidence="9 10" key="1">
    <citation type="submission" date="2016-10" db="EMBL/GenBank/DDBJ databases">
        <title>Actinomyces aegypiusis sp. nov., isolated from the Aegypius monachus in Qinghai Tibet Plateau China.</title>
        <authorList>
            <person name="Wang Y."/>
        </authorList>
    </citation>
    <scope>NUCLEOTIDE SEQUENCE [LARGE SCALE GENOMIC DNA]</scope>
    <source>
        <strain evidence="9 10">VUL4_3</strain>
    </source>
</reference>
<evidence type="ECO:0000256" key="4">
    <source>
        <dbReference type="ARBA" id="ARBA00022475"/>
    </source>
</evidence>
<keyword evidence="4" id="KW-1003">Cell membrane</keyword>